<organism evidence="1">
    <name type="scientific">Arundo donax</name>
    <name type="common">Giant reed</name>
    <name type="synonym">Donax arundinaceus</name>
    <dbReference type="NCBI Taxonomy" id="35708"/>
    <lineage>
        <taxon>Eukaryota</taxon>
        <taxon>Viridiplantae</taxon>
        <taxon>Streptophyta</taxon>
        <taxon>Embryophyta</taxon>
        <taxon>Tracheophyta</taxon>
        <taxon>Spermatophyta</taxon>
        <taxon>Magnoliopsida</taxon>
        <taxon>Liliopsida</taxon>
        <taxon>Poales</taxon>
        <taxon>Poaceae</taxon>
        <taxon>PACMAD clade</taxon>
        <taxon>Arundinoideae</taxon>
        <taxon>Arundineae</taxon>
        <taxon>Arundo</taxon>
    </lineage>
</organism>
<sequence length="10" mass="1192">MDRGRDGEEK</sequence>
<dbReference type="EMBL" id="GBRH01193549">
    <property type="protein sequence ID" value="JAE04347.1"/>
    <property type="molecule type" value="Transcribed_RNA"/>
</dbReference>
<reference evidence="1" key="1">
    <citation type="submission" date="2014-09" db="EMBL/GenBank/DDBJ databases">
        <authorList>
            <person name="Magalhaes I.L.F."/>
            <person name="Oliveira U."/>
            <person name="Santos F.R."/>
            <person name="Vidigal T.H.D.A."/>
            <person name="Brescovit A.D."/>
            <person name="Santos A.J."/>
        </authorList>
    </citation>
    <scope>NUCLEOTIDE SEQUENCE</scope>
    <source>
        <tissue evidence="1">Shoot tissue taken approximately 20 cm above the soil surface</tissue>
    </source>
</reference>
<evidence type="ECO:0000313" key="1">
    <source>
        <dbReference type="EMBL" id="JAE04347.1"/>
    </source>
</evidence>
<protein>
    <submittedName>
        <fullName evidence="1">Uncharacterized protein</fullName>
    </submittedName>
</protein>
<accession>A0A0A9EW67</accession>
<proteinExistence type="predicted"/>
<name>A0A0A9EW67_ARUDO</name>
<reference evidence="1" key="2">
    <citation type="journal article" date="2015" name="Data Brief">
        <title>Shoot transcriptome of the giant reed, Arundo donax.</title>
        <authorList>
            <person name="Barrero R.A."/>
            <person name="Guerrero F.D."/>
            <person name="Moolhuijzen P."/>
            <person name="Goolsby J.A."/>
            <person name="Tidwell J."/>
            <person name="Bellgard S.E."/>
            <person name="Bellgard M.I."/>
        </authorList>
    </citation>
    <scope>NUCLEOTIDE SEQUENCE</scope>
    <source>
        <tissue evidence="1">Shoot tissue taken approximately 20 cm above the soil surface</tissue>
    </source>
</reference>